<evidence type="ECO:0000313" key="1">
    <source>
        <dbReference type="EMBL" id="MDP5135485.1"/>
    </source>
</evidence>
<dbReference type="Pfam" id="PF12472">
    <property type="entry name" value="DUF3693"/>
    <property type="match status" value="1"/>
</dbReference>
<accession>A0ABT9HWH2</accession>
<dbReference type="RefSeq" id="WP_305974477.1">
    <property type="nucleotide sequence ID" value="NZ_JAPJDZ010000009.1"/>
</dbReference>
<dbReference type="Proteomes" id="UP001231109">
    <property type="component" value="Unassembled WGS sequence"/>
</dbReference>
<comment type="caution">
    <text evidence="1">The sequence shown here is derived from an EMBL/GenBank/DDBJ whole genome shotgun (WGS) entry which is preliminary data.</text>
</comment>
<dbReference type="EMBL" id="JAPJDZ010000009">
    <property type="protein sequence ID" value="MDP5135485.1"/>
    <property type="molecule type" value="Genomic_DNA"/>
</dbReference>
<protein>
    <submittedName>
        <fullName evidence="1">DUF3693 domain-containing protein</fullName>
    </submittedName>
</protein>
<gene>
    <name evidence="1" type="ORF">ORJ04_05925</name>
</gene>
<evidence type="ECO:0000313" key="2">
    <source>
        <dbReference type="Proteomes" id="UP001231109"/>
    </source>
</evidence>
<organism evidence="1 2">
    <name type="scientific">Rheinheimera baltica</name>
    <dbReference type="NCBI Taxonomy" id="67576"/>
    <lineage>
        <taxon>Bacteria</taxon>
        <taxon>Pseudomonadati</taxon>
        <taxon>Pseudomonadota</taxon>
        <taxon>Gammaproteobacteria</taxon>
        <taxon>Chromatiales</taxon>
        <taxon>Chromatiaceae</taxon>
        <taxon>Rheinheimera</taxon>
    </lineage>
</organism>
<keyword evidence="2" id="KW-1185">Reference proteome</keyword>
<sequence length="118" mass="12772">MSFSANLIEDYKKAKGMTSDAAVANALPAITKGRLSEVKSGKRHLTEEQAMFIAHECNLEVDWVLVQLAEETAKSEEAKNVWHNLAKKLNKSVTAAILALIVVFGGLDSKQADSPAFA</sequence>
<dbReference type="InterPro" id="IPR021096">
    <property type="entry name" value="Vibrio_phage_VSK_Orf152"/>
</dbReference>
<reference evidence="1 2" key="1">
    <citation type="submission" date="2022-11" db="EMBL/GenBank/DDBJ databases">
        <title>Viruses from the air-sea interface of a natural surface slick.</title>
        <authorList>
            <person name="Rahlff J."/>
            <person name="Holmfeldt K."/>
        </authorList>
    </citation>
    <scope>NUCLEOTIDE SEQUENCE [LARGE SCALE GENOMIC DNA]</scope>
    <source>
        <strain evidence="1 2">SMS4</strain>
    </source>
</reference>
<name>A0ABT9HWH2_9GAMM</name>
<proteinExistence type="predicted"/>